<dbReference type="VEuPathDB" id="VectorBase:AATE012302"/>
<organism evidence="1">
    <name type="scientific">Anopheles atroparvus</name>
    <name type="common">European mosquito</name>
    <dbReference type="NCBI Taxonomy" id="41427"/>
    <lineage>
        <taxon>Eukaryota</taxon>
        <taxon>Metazoa</taxon>
        <taxon>Ecdysozoa</taxon>
        <taxon>Arthropoda</taxon>
        <taxon>Hexapoda</taxon>
        <taxon>Insecta</taxon>
        <taxon>Pterygota</taxon>
        <taxon>Neoptera</taxon>
        <taxon>Endopterygota</taxon>
        <taxon>Diptera</taxon>
        <taxon>Nematocera</taxon>
        <taxon>Culicoidea</taxon>
        <taxon>Culicidae</taxon>
        <taxon>Anophelinae</taxon>
        <taxon>Anopheles</taxon>
    </lineage>
</organism>
<protein>
    <submittedName>
        <fullName evidence="1">Uncharacterized protein</fullName>
    </submittedName>
</protein>
<name>A0A182J6J0_ANOAO</name>
<dbReference type="AlphaFoldDB" id="A0A182J6J0"/>
<dbReference type="EnsemblMetazoa" id="AATE012302-RA">
    <property type="protein sequence ID" value="AATE012302-PA.1"/>
    <property type="gene ID" value="AATE012302"/>
</dbReference>
<proteinExistence type="predicted"/>
<evidence type="ECO:0000313" key="1">
    <source>
        <dbReference type="EnsemblMetazoa" id="AATE012302-PA.1"/>
    </source>
</evidence>
<reference evidence="1" key="1">
    <citation type="submission" date="2022-08" db="UniProtKB">
        <authorList>
            <consortium name="EnsemblMetazoa"/>
        </authorList>
    </citation>
    <scope>IDENTIFICATION</scope>
    <source>
        <strain evidence="1">EBRO</strain>
    </source>
</reference>
<accession>A0A182J6J0</accession>
<sequence length="241" mass="27232">MSHRRFWRDRRAFLQQATVFQLQQRQRFADNLCRLLSTGHRRADDFGVRTTIGTEPTAAITDRSVYMCRVLPKLMPLWVAPLFEPYCSEMTVWPARSCSSLNWRSFLSASFGPIEGLPYLAILRPSDCRQMTTELRFCRSHRSTLWNVSCGGTPNLIAASRKAEMFSMHLNAILLLLTFFTVPASIALTSVQSTVPSFSTSKKLSISPDVLIGSPVTSLIHSRHSAASSSLYFEFICKRRG</sequence>